<dbReference type="EMBL" id="JBHMCA010000090">
    <property type="protein sequence ID" value="MFB9451368.1"/>
    <property type="molecule type" value="Genomic_DNA"/>
</dbReference>
<keyword evidence="3" id="KW-1185">Reference proteome</keyword>
<dbReference type="PANTHER" id="PTHR11717">
    <property type="entry name" value="LOW MOLECULAR WEIGHT PROTEIN TYROSINE PHOSPHATASE"/>
    <property type="match status" value="1"/>
</dbReference>
<comment type="caution">
    <text evidence="2">The sequence shown here is derived from an EMBL/GenBank/DDBJ whole genome shotgun (WGS) entry which is preliminary data.</text>
</comment>
<dbReference type="InterPro" id="IPR023485">
    <property type="entry name" value="Ptyr_pPase"/>
</dbReference>
<dbReference type="SMART" id="SM00226">
    <property type="entry name" value="LMWPc"/>
    <property type="match status" value="1"/>
</dbReference>
<dbReference type="SUPFAM" id="SSF52788">
    <property type="entry name" value="Phosphotyrosine protein phosphatases I"/>
    <property type="match status" value="1"/>
</dbReference>
<dbReference type="RefSeq" id="WP_223104385.1">
    <property type="nucleotide sequence ID" value="NZ_CP061913.1"/>
</dbReference>
<organism evidence="2 3">
    <name type="scientific">Dactylosporangium vinaceum</name>
    <dbReference type="NCBI Taxonomy" id="53362"/>
    <lineage>
        <taxon>Bacteria</taxon>
        <taxon>Bacillati</taxon>
        <taxon>Actinomycetota</taxon>
        <taxon>Actinomycetes</taxon>
        <taxon>Micromonosporales</taxon>
        <taxon>Micromonosporaceae</taxon>
        <taxon>Dactylosporangium</taxon>
    </lineage>
</organism>
<sequence length="201" mass="21519">MTHTPRHAAPERFRILLVCTGNLCRSPMAELLLRRALRPFGDRIELASAGTHATPGAAMHPLAARALTERGADPAGFRSRRLTDADVAHADLVLTAGREHRARCVELSPVHLLRCFTVRQWHRLAGHVDTAALPAGADAARRAESLLAEAVAVRGTVPPLAPAAESLPDPLRASAEAFHSCAEELAAVADRLRALLRPTVS</sequence>
<dbReference type="PANTHER" id="PTHR11717:SF31">
    <property type="entry name" value="LOW MOLECULAR WEIGHT PROTEIN-TYROSINE-PHOSPHATASE ETP-RELATED"/>
    <property type="match status" value="1"/>
</dbReference>
<reference evidence="2 3" key="1">
    <citation type="submission" date="2024-09" db="EMBL/GenBank/DDBJ databases">
        <authorList>
            <person name="Sun Q."/>
            <person name="Mori K."/>
        </authorList>
    </citation>
    <scope>NUCLEOTIDE SEQUENCE [LARGE SCALE GENOMIC DNA]</scope>
    <source>
        <strain evidence="2 3">JCM 3307</strain>
    </source>
</reference>
<evidence type="ECO:0000313" key="2">
    <source>
        <dbReference type="EMBL" id="MFB9451368.1"/>
    </source>
</evidence>
<protein>
    <submittedName>
        <fullName evidence="2">Low molecular weight phosphatase family protein</fullName>
    </submittedName>
</protein>
<dbReference type="Gene3D" id="3.40.50.2300">
    <property type="match status" value="1"/>
</dbReference>
<gene>
    <name evidence="2" type="ORF">ACFFTR_50610</name>
</gene>
<name>A0ABV5MS52_9ACTN</name>
<dbReference type="Proteomes" id="UP001589608">
    <property type="component" value="Unassembled WGS sequence"/>
</dbReference>
<dbReference type="Pfam" id="PF01451">
    <property type="entry name" value="LMWPc"/>
    <property type="match status" value="1"/>
</dbReference>
<evidence type="ECO:0000259" key="1">
    <source>
        <dbReference type="SMART" id="SM00226"/>
    </source>
</evidence>
<dbReference type="InterPro" id="IPR050438">
    <property type="entry name" value="LMW_PTPase"/>
</dbReference>
<evidence type="ECO:0000313" key="3">
    <source>
        <dbReference type="Proteomes" id="UP001589608"/>
    </source>
</evidence>
<dbReference type="InterPro" id="IPR036196">
    <property type="entry name" value="Ptyr_pPase_sf"/>
</dbReference>
<feature type="domain" description="Phosphotyrosine protein phosphatase I" evidence="1">
    <location>
        <begin position="13"/>
        <end position="198"/>
    </location>
</feature>
<accession>A0ABV5MS52</accession>
<proteinExistence type="predicted"/>